<dbReference type="PANTHER" id="PTHR34203:SF15">
    <property type="entry name" value="SLL1173 PROTEIN"/>
    <property type="match status" value="1"/>
</dbReference>
<comment type="caution">
    <text evidence="3">The sequence shown here is derived from an EMBL/GenBank/DDBJ whole genome shotgun (WGS) entry which is preliminary data.</text>
</comment>
<sequence length="378" mass="40362">MRDSPLLRRCPAVCPCSLGGAHGLGDAQPGLPQPATAGRFVARPGCAGGLQLAPASTVAHSHDDHAVDRPFGAGRARHGRMTATGRTHQRHHRDTTARMLAAWVGRWLARRAQRFHAEGLPQLAVFGFEHVGRTVAVWGRYERDELELLLQALRAEGLWPAAGPHPGVVLDIGANIGNHALFFAPLAREVWAFEPNPRTGALLALNAALAPNVRVFPVGLSDEPGTATLHVPADNIGMATLQPGAAGQAVACTLQRLDDLPGVVQERVALVKIDVEGHEAAALRGGLQLLRRERPVVVFEQLASELRTDGGSATLDVLREAGYRRFWTLVHTPAGRSRVGNLLRRLCFGETLQFVPCDSLAPGFHSMVVALPEPGAGA</sequence>
<protein>
    <submittedName>
        <fullName evidence="3">FkbM family methyltransferase</fullName>
    </submittedName>
</protein>
<dbReference type="OrthoDB" id="2529130at2"/>
<feature type="region of interest" description="Disordered" evidence="1">
    <location>
        <begin position="69"/>
        <end position="94"/>
    </location>
</feature>
<dbReference type="GO" id="GO:0008168">
    <property type="term" value="F:methyltransferase activity"/>
    <property type="evidence" value="ECO:0007669"/>
    <property type="project" value="UniProtKB-KW"/>
</dbReference>
<reference evidence="3 4" key="1">
    <citation type="submission" date="2019-01" db="EMBL/GenBank/DDBJ databases">
        <authorList>
            <person name="Chen W.-M."/>
        </authorList>
    </citation>
    <scope>NUCLEOTIDE SEQUENCE [LARGE SCALE GENOMIC DNA]</scope>
    <source>
        <strain evidence="3 4">KYPY4</strain>
    </source>
</reference>
<dbReference type="InterPro" id="IPR029063">
    <property type="entry name" value="SAM-dependent_MTases_sf"/>
</dbReference>
<dbReference type="EMBL" id="SACR01000007">
    <property type="protein sequence ID" value="RVU43423.1"/>
    <property type="molecule type" value="Genomic_DNA"/>
</dbReference>
<dbReference type="SUPFAM" id="SSF53335">
    <property type="entry name" value="S-adenosyl-L-methionine-dependent methyltransferases"/>
    <property type="match status" value="1"/>
</dbReference>
<dbReference type="InterPro" id="IPR006342">
    <property type="entry name" value="FkbM_mtfrase"/>
</dbReference>
<dbReference type="InterPro" id="IPR052514">
    <property type="entry name" value="SAM-dependent_MTase"/>
</dbReference>
<dbReference type="PANTHER" id="PTHR34203">
    <property type="entry name" value="METHYLTRANSFERASE, FKBM FAMILY PROTEIN"/>
    <property type="match status" value="1"/>
</dbReference>
<dbReference type="GO" id="GO:0032259">
    <property type="term" value="P:methylation"/>
    <property type="evidence" value="ECO:0007669"/>
    <property type="project" value="UniProtKB-KW"/>
</dbReference>
<gene>
    <name evidence="3" type="ORF">EOE66_21030</name>
</gene>
<accession>A0A437R9K7</accession>
<feature type="domain" description="Methyltransferase FkbM" evidence="2">
    <location>
        <begin position="171"/>
        <end position="324"/>
    </location>
</feature>
<dbReference type="AlphaFoldDB" id="A0A437R9K7"/>
<proteinExistence type="predicted"/>
<evidence type="ECO:0000313" key="3">
    <source>
        <dbReference type="EMBL" id="RVU43423.1"/>
    </source>
</evidence>
<dbReference type="Gene3D" id="3.40.50.150">
    <property type="entry name" value="Vaccinia Virus protein VP39"/>
    <property type="match status" value="1"/>
</dbReference>
<name>A0A437R9K7_9BURK</name>
<evidence type="ECO:0000256" key="1">
    <source>
        <dbReference type="SAM" id="MobiDB-lite"/>
    </source>
</evidence>
<dbReference type="Proteomes" id="UP000285575">
    <property type="component" value="Unassembled WGS sequence"/>
</dbReference>
<organism evidence="3 4">
    <name type="scientific">Rubrivivax rivuli</name>
    <dbReference type="NCBI Taxonomy" id="1862385"/>
    <lineage>
        <taxon>Bacteria</taxon>
        <taxon>Pseudomonadati</taxon>
        <taxon>Pseudomonadota</taxon>
        <taxon>Betaproteobacteria</taxon>
        <taxon>Burkholderiales</taxon>
        <taxon>Sphaerotilaceae</taxon>
        <taxon>Rubrivivax</taxon>
    </lineage>
</organism>
<evidence type="ECO:0000259" key="2">
    <source>
        <dbReference type="Pfam" id="PF05050"/>
    </source>
</evidence>
<keyword evidence="3" id="KW-0489">Methyltransferase</keyword>
<evidence type="ECO:0000313" key="4">
    <source>
        <dbReference type="Proteomes" id="UP000285575"/>
    </source>
</evidence>
<dbReference type="Pfam" id="PF05050">
    <property type="entry name" value="Methyltransf_21"/>
    <property type="match status" value="1"/>
</dbReference>
<dbReference type="NCBIfam" id="TIGR01444">
    <property type="entry name" value="fkbM_fam"/>
    <property type="match status" value="1"/>
</dbReference>
<keyword evidence="3" id="KW-0808">Transferase</keyword>
<keyword evidence="4" id="KW-1185">Reference proteome</keyword>